<dbReference type="EMBL" id="JAJTJA010000002">
    <property type="protein sequence ID" value="KAH8703803.1"/>
    <property type="molecule type" value="Genomic_DNA"/>
</dbReference>
<dbReference type="PROSITE" id="PS01186">
    <property type="entry name" value="EGF_2"/>
    <property type="match status" value="1"/>
</dbReference>
<feature type="domain" description="EGF-like" evidence="3 4">
    <location>
        <begin position="443"/>
        <end position="454"/>
    </location>
</feature>
<dbReference type="Proteomes" id="UP001201262">
    <property type="component" value="Unassembled WGS sequence"/>
</dbReference>
<feature type="region of interest" description="Disordered" evidence="1">
    <location>
        <begin position="1"/>
        <end position="235"/>
    </location>
</feature>
<dbReference type="InterPro" id="IPR000742">
    <property type="entry name" value="EGF"/>
</dbReference>
<feature type="region of interest" description="Disordered" evidence="1">
    <location>
        <begin position="248"/>
        <end position="267"/>
    </location>
</feature>
<organism evidence="5 6">
    <name type="scientific">Talaromyces proteolyticus</name>
    <dbReference type="NCBI Taxonomy" id="1131652"/>
    <lineage>
        <taxon>Eukaryota</taxon>
        <taxon>Fungi</taxon>
        <taxon>Dikarya</taxon>
        <taxon>Ascomycota</taxon>
        <taxon>Pezizomycotina</taxon>
        <taxon>Eurotiomycetes</taxon>
        <taxon>Eurotiomycetidae</taxon>
        <taxon>Eurotiales</taxon>
        <taxon>Trichocomaceae</taxon>
        <taxon>Talaromyces</taxon>
        <taxon>Talaromyces sect. Bacilispori</taxon>
    </lineage>
</organism>
<sequence length="686" mass="72138">MSSKSRAPGLERGGSVKRAREMLKAGMRPQYNDESNKPPSASHSEDVSEGEINIGYQVDSDHRDPVPAMPIQGLHVVKHTGPPPTSRRGPSSLYSRHPFVSPIPEESPQWGRSKKKGSFASSAAIPSSWGSDGPVSDGPVSDILNFYDSGNDSDGDRDPSTLVRHASLGKRGKPALRTISKPQSGVAAGEKSMPSGPVRDEQDQSSGHTNPGNLKTRPSFESASTDTDSIDLEKRRIAIEAEQDAMNGGLAAVGPGMSSKKRNRPPKLDLGAVRDAEARGSLTSLPDLIRRATRVASNLEHGRTASKMGLLDFFDGGKEPKRPKPAHARSSASLSDILASFPPPRTGTPDDGVRSSWPFPPGRRICGLSLPLFVTLSIIAFFIIAAAVIIPIVLVVLPRSTDNTVSTASPANITNNSTTIDCGQILPCKNSGVSVLSNNSCSCVCVDGFSGSQCGNATDGSCTTTQISQTVNATVGTSLPHIFADSQSNFSIPLNSTEILSLFNAQNVSCTVQNALVFFNTKGSKSQRSSATENQEPQITKASRSDQVRRDNGDSSSLDAPPPILSVPSTTTSTTKIGGPMSAWTSTSTSQPTATTSTSTSTASGSTSTGLSQHIFDFARVAVLFILEQTQNVDTASTARSDIALSLLSKSDAPAGSMKVVANKQESFVLNFANFTITLPNGTVVG</sequence>
<feature type="compositionally biased region" description="Polar residues" evidence="1">
    <location>
        <begin position="523"/>
        <end position="542"/>
    </location>
</feature>
<dbReference type="PROSITE" id="PS00022">
    <property type="entry name" value="EGF_1"/>
    <property type="match status" value="1"/>
</dbReference>
<reference evidence="5" key="1">
    <citation type="submission" date="2021-12" db="EMBL/GenBank/DDBJ databases">
        <title>Convergent genome expansion in fungi linked to evolution of root-endophyte symbiosis.</title>
        <authorList>
            <consortium name="DOE Joint Genome Institute"/>
            <person name="Ke Y.-H."/>
            <person name="Bonito G."/>
            <person name="Liao H.-L."/>
            <person name="Looney B."/>
            <person name="Rojas-Flechas A."/>
            <person name="Nash J."/>
            <person name="Hameed K."/>
            <person name="Schadt C."/>
            <person name="Martin F."/>
            <person name="Crous P.W."/>
            <person name="Miettinen O."/>
            <person name="Magnuson J.K."/>
            <person name="Labbe J."/>
            <person name="Jacobson D."/>
            <person name="Doktycz M.J."/>
            <person name="Veneault-Fourrey C."/>
            <person name="Kuo A."/>
            <person name="Mondo S."/>
            <person name="Calhoun S."/>
            <person name="Riley R."/>
            <person name="Ohm R."/>
            <person name="LaButti K."/>
            <person name="Andreopoulos B."/>
            <person name="Pangilinan J."/>
            <person name="Nolan M."/>
            <person name="Tritt A."/>
            <person name="Clum A."/>
            <person name="Lipzen A."/>
            <person name="Daum C."/>
            <person name="Barry K."/>
            <person name="Grigoriev I.V."/>
            <person name="Vilgalys R."/>
        </authorList>
    </citation>
    <scope>NUCLEOTIDE SEQUENCE</scope>
    <source>
        <strain evidence="5">PMI_201</strain>
    </source>
</reference>
<comment type="caution">
    <text evidence="5">The sequence shown here is derived from an EMBL/GenBank/DDBJ whole genome shotgun (WGS) entry which is preliminary data.</text>
</comment>
<evidence type="ECO:0000313" key="6">
    <source>
        <dbReference type="Proteomes" id="UP001201262"/>
    </source>
</evidence>
<keyword evidence="2" id="KW-0812">Transmembrane</keyword>
<dbReference type="PANTHER" id="PTHR17178:SF0">
    <property type="entry name" value="SERGLYCIN"/>
    <property type="match status" value="1"/>
</dbReference>
<dbReference type="PANTHER" id="PTHR17178">
    <property type="entry name" value="SECRETORY GRANULE PROTEOGLYCAN CORE PROTEIN"/>
    <property type="match status" value="1"/>
</dbReference>
<evidence type="ECO:0000313" key="5">
    <source>
        <dbReference type="EMBL" id="KAH8703803.1"/>
    </source>
</evidence>
<feature type="compositionally biased region" description="Basic and acidic residues" evidence="1">
    <location>
        <begin position="543"/>
        <end position="553"/>
    </location>
</feature>
<proteinExistence type="predicted"/>
<protein>
    <recommendedName>
        <fullName evidence="3 4">EGF-like domain-containing protein</fullName>
    </recommendedName>
</protein>
<keyword evidence="2" id="KW-1133">Transmembrane helix</keyword>
<feature type="region of interest" description="Disordered" evidence="1">
    <location>
        <begin position="523"/>
        <end position="607"/>
    </location>
</feature>
<accession>A0AAD4Q078</accession>
<feature type="compositionally biased region" description="Polar residues" evidence="1">
    <location>
        <begin position="567"/>
        <end position="576"/>
    </location>
</feature>
<keyword evidence="2" id="KW-0472">Membrane</keyword>
<keyword evidence="6" id="KW-1185">Reference proteome</keyword>
<dbReference type="AlphaFoldDB" id="A0AAD4Q078"/>
<evidence type="ECO:0000259" key="3">
    <source>
        <dbReference type="PROSITE" id="PS00022"/>
    </source>
</evidence>
<feature type="compositionally biased region" description="Polar residues" evidence="1">
    <location>
        <begin position="204"/>
        <end position="213"/>
    </location>
</feature>
<feature type="non-terminal residue" evidence="5">
    <location>
        <position position="1"/>
    </location>
</feature>
<name>A0AAD4Q078_9EURO</name>
<feature type="transmembrane region" description="Helical" evidence="2">
    <location>
        <begin position="372"/>
        <end position="397"/>
    </location>
</feature>
<evidence type="ECO:0000256" key="2">
    <source>
        <dbReference type="SAM" id="Phobius"/>
    </source>
</evidence>
<gene>
    <name evidence="5" type="ORF">BGW36DRAFT_264975</name>
</gene>
<feature type="compositionally biased region" description="Low complexity" evidence="1">
    <location>
        <begin position="582"/>
        <end position="607"/>
    </location>
</feature>
<dbReference type="GeneID" id="70240404"/>
<dbReference type="RefSeq" id="XP_046076821.1">
    <property type="nucleotide sequence ID" value="XM_046210117.1"/>
</dbReference>
<evidence type="ECO:0000259" key="4">
    <source>
        <dbReference type="PROSITE" id="PS01186"/>
    </source>
</evidence>
<evidence type="ECO:0000256" key="1">
    <source>
        <dbReference type="SAM" id="MobiDB-lite"/>
    </source>
</evidence>
<dbReference type="CDD" id="cd00054">
    <property type="entry name" value="EGF_CA"/>
    <property type="match status" value="1"/>
</dbReference>